<protein>
    <recommendedName>
        <fullName evidence="10">Peptidase S1 domain-containing protein</fullName>
    </recommendedName>
</protein>
<keyword evidence="5" id="KW-0843">Virulence</keyword>
<keyword evidence="4 9" id="KW-0732">Signal</keyword>
<sequence length="349" mass="38639">MFPWRKTMKRQTLLFTFFSLTCGHASLDNDISNTTIGPLINVEERELDSEGLEGRIVGGDDTPLGRYPYQALLGKARGASRLDRWWCSGTLIAPDIILSASHCAGRVTGAMFGAHTLSSRSEDRTVIRVKKNIKHPSYSTRSLRNDIAVFVLKKPYRDVDPVSINVSVNQPQKNDPLSVVGWGELGNGQFPDVQQHVEVLFDPDCGDYQDSWITPDMMCAGANGKDACSGDSGGPIIDVGDPDIPLDDVQVGVVSWGDGCADGRFPGVYSRISHNYAWVRDQVCLNSNDPPATFNCESDDTADKKEVEESHCDDENPQFWWGVLECDSDQKFFVCFLYADFCKNTCELC</sequence>
<dbReference type="EMBL" id="HBEL01048932">
    <property type="protein sequence ID" value="CAD8426488.1"/>
    <property type="molecule type" value="Transcribed_RNA"/>
</dbReference>
<evidence type="ECO:0000256" key="2">
    <source>
        <dbReference type="ARBA" id="ARBA00007664"/>
    </source>
</evidence>
<dbReference type="GO" id="GO:0006508">
    <property type="term" value="P:proteolysis"/>
    <property type="evidence" value="ECO:0007669"/>
    <property type="project" value="UniProtKB-KW"/>
</dbReference>
<keyword evidence="8" id="KW-0378">Hydrolase</keyword>
<dbReference type="PANTHER" id="PTHR24276">
    <property type="entry name" value="POLYSERASE-RELATED"/>
    <property type="match status" value="1"/>
</dbReference>
<proteinExistence type="inferred from homology"/>
<keyword evidence="8" id="KW-0720">Serine protease</keyword>
<dbReference type="Gene3D" id="2.40.10.10">
    <property type="entry name" value="Trypsin-like serine proteases"/>
    <property type="match status" value="1"/>
</dbReference>
<keyword evidence="7" id="KW-0325">Glycoprotein</keyword>
<dbReference type="PROSITE" id="PS50240">
    <property type="entry name" value="TRYPSIN_DOM"/>
    <property type="match status" value="1"/>
</dbReference>
<feature type="chain" id="PRO_5031287514" description="Peptidase S1 domain-containing protein" evidence="9">
    <location>
        <begin position="24"/>
        <end position="349"/>
    </location>
</feature>
<dbReference type="InterPro" id="IPR009003">
    <property type="entry name" value="Peptidase_S1_PA"/>
</dbReference>
<dbReference type="PANTHER" id="PTHR24276:SF91">
    <property type="entry name" value="AT26814P-RELATED"/>
    <property type="match status" value="1"/>
</dbReference>
<evidence type="ECO:0000256" key="3">
    <source>
        <dbReference type="ARBA" id="ARBA00022525"/>
    </source>
</evidence>
<evidence type="ECO:0000256" key="5">
    <source>
        <dbReference type="ARBA" id="ARBA00023026"/>
    </source>
</evidence>
<organism evidence="11">
    <name type="scientific">Proboscia inermis</name>
    <dbReference type="NCBI Taxonomy" id="420281"/>
    <lineage>
        <taxon>Eukaryota</taxon>
        <taxon>Sar</taxon>
        <taxon>Stramenopiles</taxon>
        <taxon>Ochrophyta</taxon>
        <taxon>Bacillariophyta</taxon>
        <taxon>Coscinodiscophyceae</taxon>
        <taxon>Rhizosoleniophycidae</taxon>
        <taxon>Rhizosoleniales</taxon>
        <taxon>Rhizosoleniaceae</taxon>
        <taxon>Proboscia</taxon>
    </lineage>
</organism>
<evidence type="ECO:0000256" key="9">
    <source>
        <dbReference type="SAM" id="SignalP"/>
    </source>
</evidence>
<keyword evidence="6" id="KW-1015">Disulfide bond</keyword>
<evidence type="ECO:0000256" key="8">
    <source>
        <dbReference type="RuleBase" id="RU363034"/>
    </source>
</evidence>
<dbReference type="CDD" id="cd00190">
    <property type="entry name" value="Tryp_SPc"/>
    <property type="match status" value="1"/>
</dbReference>
<dbReference type="AlphaFoldDB" id="A0A7S0GMI6"/>
<dbReference type="InterPro" id="IPR018114">
    <property type="entry name" value="TRYPSIN_HIS"/>
</dbReference>
<reference evidence="11" key="1">
    <citation type="submission" date="2021-01" db="EMBL/GenBank/DDBJ databases">
        <authorList>
            <person name="Corre E."/>
            <person name="Pelletier E."/>
            <person name="Niang G."/>
            <person name="Scheremetjew M."/>
            <person name="Finn R."/>
            <person name="Kale V."/>
            <person name="Holt S."/>
            <person name="Cochrane G."/>
            <person name="Meng A."/>
            <person name="Brown T."/>
            <person name="Cohen L."/>
        </authorList>
    </citation>
    <scope>NUCLEOTIDE SEQUENCE</scope>
    <source>
        <strain evidence="11">CCAP1064/1</strain>
    </source>
</reference>
<dbReference type="SUPFAM" id="SSF50494">
    <property type="entry name" value="Trypsin-like serine proteases"/>
    <property type="match status" value="1"/>
</dbReference>
<dbReference type="PROSITE" id="PS00134">
    <property type="entry name" value="TRYPSIN_HIS"/>
    <property type="match status" value="1"/>
</dbReference>
<dbReference type="InterPro" id="IPR050430">
    <property type="entry name" value="Peptidase_S1"/>
</dbReference>
<evidence type="ECO:0000256" key="4">
    <source>
        <dbReference type="ARBA" id="ARBA00022729"/>
    </source>
</evidence>
<comment type="subcellular location">
    <subcellularLocation>
        <location evidence="1">Secreted</location>
    </subcellularLocation>
</comment>
<keyword evidence="3" id="KW-0964">Secreted</keyword>
<accession>A0A7S0GMI6</accession>
<dbReference type="InterPro" id="IPR001254">
    <property type="entry name" value="Trypsin_dom"/>
</dbReference>
<evidence type="ECO:0000313" key="11">
    <source>
        <dbReference type="EMBL" id="CAD8426488.1"/>
    </source>
</evidence>
<dbReference type="GO" id="GO:0004252">
    <property type="term" value="F:serine-type endopeptidase activity"/>
    <property type="evidence" value="ECO:0007669"/>
    <property type="project" value="InterPro"/>
</dbReference>
<dbReference type="FunFam" id="2.40.10.10:FF:000054">
    <property type="entry name" value="Complement C1r subcomponent"/>
    <property type="match status" value="1"/>
</dbReference>
<feature type="domain" description="Peptidase S1" evidence="10">
    <location>
        <begin position="56"/>
        <end position="284"/>
    </location>
</feature>
<evidence type="ECO:0000259" key="10">
    <source>
        <dbReference type="PROSITE" id="PS50240"/>
    </source>
</evidence>
<dbReference type="GO" id="GO:0005576">
    <property type="term" value="C:extracellular region"/>
    <property type="evidence" value="ECO:0007669"/>
    <property type="project" value="UniProtKB-SubCell"/>
</dbReference>
<dbReference type="PRINTS" id="PR00722">
    <property type="entry name" value="CHYMOTRYPSIN"/>
</dbReference>
<dbReference type="InterPro" id="IPR043504">
    <property type="entry name" value="Peptidase_S1_PA_chymotrypsin"/>
</dbReference>
<feature type="signal peptide" evidence="9">
    <location>
        <begin position="1"/>
        <end position="23"/>
    </location>
</feature>
<keyword evidence="8" id="KW-0645">Protease</keyword>
<evidence type="ECO:0000256" key="6">
    <source>
        <dbReference type="ARBA" id="ARBA00023157"/>
    </source>
</evidence>
<evidence type="ECO:0000256" key="7">
    <source>
        <dbReference type="ARBA" id="ARBA00023180"/>
    </source>
</evidence>
<dbReference type="InterPro" id="IPR001314">
    <property type="entry name" value="Peptidase_S1A"/>
</dbReference>
<dbReference type="PROSITE" id="PS00135">
    <property type="entry name" value="TRYPSIN_SER"/>
    <property type="match status" value="1"/>
</dbReference>
<gene>
    <name evidence="11" type="ORF">PINE0816_LOCUS22650</name>
</gene>
<evidence type="ECO:0000256" key="1">
    <source>
        <dbReference type="ARBA" id="ARBA00004613"/>
    </source>
</evidence>
<comment type="similarity">
    <text evidence="2">Belongs to the peptidase S1 family.</text>
</comment>
<dbReference type="Pfam" id="PF00089">
    <property type="entry name" value="Trypsin"/>
    <property type="match status" value="1"/>
</dbReference>
<dbReference type="SMART" id="SM00020">
    <property type="entry name" value="Tryp_SPc"/>
    <property type="match status" value="1"/>
</dbReference>
<dbReference type="InterPro" id="IPR033116">
    <property type="entry name" value="TRYPSIN_SER"/>
</dbReference>
<name>A0A7S0GMI6_9STRA</name>